<evidence type="ECO:0000256" key="6">
    <source>
        <dbReference type="ARBA" id="ARBA00023136"/>
    </source>
</evidence>
<dbReference type="PANTHER" id="PTHR21016">
    <property type="entry name" value="BETA-AMYLOID BINDING PROTEIN-RELATED"/>
    <property type="match status" value="1"/>
</dbReference>
<evidence type="ECO:0000256" key="7">
    <source>
        <dbReference type="ARBA" id="ARBA00023180"/>
    </source>
</evidence>
<reference evidence="11" key="1">
    <citation type="submission" date="2020-09" db="EMBL/GenBank/DDBJ databases">
        <authorList>
            <person name="Kikuchi T."/>
        </authorList>
    </citation>
    <scope>NUCLEOTIDE SEQUENCE</scope>
    <source>
        <strain evidence="11">SH1</strain>
    </source>
</reference>
<evidence type="ECO:0000256" key="9">
    <source>
        <dbReference type="SAM" id="SignalP"/>
    </source>
</evidence>
<evidence type="ECO:0000313" key="11">
    <source>
        <dbReference type="EMBL" id="CAD5210828.1"/>
    </source>
</evidence>
<keyword evidence="6 8" id="KW-0472">Membrane</keyword>
<dbReference type="GO" id="GO:0016020">
    <property type="term" value="C:membrane"/>
    <property type="evidence" value="ECO:0007669"/>
    <property type="project" value="UniProtKB-SubCell"/>
</dbReference>
<comment type="similarity">
    <text evidence="2">Belongs to the TM2 family.</text>
</comment>
<feature type="transmembrane region" description="Helical" evidence="8">
    <location>
        <begin position="119"/>
        <end position="139"/>
    </location>
</feature>
<evidence type="ECO:0000259" key="10">
    <source>
        <dbReference type="Pfam" id="PF05154"/>
    </source>
</evidence>
<keyword evidence="5 8" id="KW-1133">Transmembrane helix</keyword>
<keyword evidence="12" id="KW-1185">Reference proteome</keyword>
<feature type="domain" description="TM2" evidence="10">
    <location>
        <begin position="125"/>
        <end position="169"/>
    </location>
</feature>
<comment type="caution">
    <text evidence="11">The sequence shown here is derived from an EMBL/GenBank/DDBJ whole genome shotgun (WGS) entry which is preliminary data.</text>
</comment>
<gene>
    <name evidence="11" type="ORF">BOKJ2_LOCUS3389</name>
</gene>
<comment type="subcellular location">
    <subcellularLocation>
        <location evidence="1">Membrane</location>
        <topology evidence="1">Multi-pass membrane protein</topology>
    </subcellularLocation>
</comment>
<accession>A0A811K5Z1</accession>
<dbReference type="InterPro" id="IPR007829">
    <property type="entry name" value="TM2"/>
</dbReference>
<evidence type="ECO:0000256" key="8">
    <source>
        <dbReference type="SAM" id="Phobius"/>
    </source>
</evidence>
<evidence type="ECO:0000256" key="2">
    <source>
        <dbReference type="ARBA" id="ARBA00008284"/>
    </source>
</evidence>
<keyword evidence="7" id="KW-0325">Glycoprotein</keyword>
<feature type="chain" id="PRO_5035594604" description="TM2 domain-containing protein" evidence="9">
    <location>
        <begin position="20"/>
        <end position="190"/>
    </location>
</feature>
<feature type="signal peptide" evidence="9">
    <location>
        <begin position="1"/>
        <end position="19"/>
    </location>
</feature>
<organism evidence="11 12">
    <name type="scientific">Bursaphelenchus okinawaensis</name>
    <dbReference type="NCBI Taxonomy" id="465554"/>
    <lineage>
        <taxon>Eukaryota</taxon>
        <taxon>Metazoa</taxon>
        <taxon>Ecdysozoa</taxon>
        <taxon>Nematoda</taxon>
        <taxon>Chromadorea</taxon>
        <taxon>Rhabditida</taxon>
        <taxon>Tylenchina</taxon>
        <taxon>Tylenchomorpha</taxon>
        <taxon>Aphelenchoidea</taxon>
        <taxon>Aphelenchoididae</taxon>
        <taxon>Bursaphelenchus</taxon>
    </lineage>
</organism>
<dbReference type="OrthoDB" id="408511at2759"/>
<evidence type="ECO:0000256" key="4">
    <source>
        <dbReference type="ARBA" id="ARBA00022729"/>
    </source>
</evidence>
<dbReference type="PANTHER" id="PTHR21016:SF4">
    <property type="entry name" value="TM2 DOMAIN-CONTAINING PROTEIN 2"/>
    <property type="match status" value="1"/>
</dbReference>
<evidence type="ECO:0000256" key="3">
    <source>
        <dbReference type="ARBA" id="ARBA00022692"/>
    </source>
</evidence>
<keyword evidence="3 8" id="KW-0812">Transmembrane</keyword>
<evidence type="ECO:0000256" key="5">
    <source>
        <dbReference type="ARBA" id="ARBA00022989"/>
    </source>
</evidence>
<dbReference type="EMBL" id="CAJFCW020000002">
    <property type="protein sequence ID" value="CAG9092179.1"/>
    <property type="molecule type" value="Genomic_DNA"/>
</dbReference>
<dbReference type="Proteomes" id="UP000614601">
    <property type="component" value="Unassembled WGS sequence"/>
</dbReference>
<proteinExistence type="inferred from homology"/>
<name>A0A811K5Z1_9BILA</name>
<feature type="transmembrane region" description="Helical" evidence="8">
    <location>
        <begin position="146"/>
        <end position="166"/>
    </location>
</feature>
<evidence type="ECO:0000256" key="1">
    <source>
        <dbReference type="ARBA" id="ARBA00004141"/>
    </source>
</evidence>
<dbReference type="EMBL" id="CAJFDH010000002">
    <property type="protein sequence ID" value="CAD5210828.1"/>
    <property type="molecule type" value="Genomic_DNA"/>
</dbReference>
<sequence>MYLLLFVLLVYSQSLTVFADNFYPQSTQCQTEQKEWEDKLKDVPQSPLIDCSMLDIQFVECEDVSQVVQKNNSKEGDYCPFYGQKNGVLHKINVTCRALPCIECRGPREFPRLVPCIHYSGHFFLSTLLYSMFLGMLAVDRFCLGYSAIAVGKLMTLGGLGVWWVTDFFLLVNGSLKPADDSEWQPWTSF</sequence>
<protein>
    <recommendedName>
        <fullName evidence="10">TM2 domain-containing protein</fullName>
    </recommendedName>
</protein>
<dbReference type="AlphaFoldDB" id="A0A811K5Z1"/>
<dbReference type="InterPro" id="IPR050932">
    <property type="entry name" value="TM2D1-3-like"/>
</dbReference>
<keyword evidence="4 9" id="KW-0732">Signal</keyword>
<dbReference type="Proteomes" id="UP000783686">
    <property type="component" value="Unassembled WGS sequence"/>
</dbReference>
<dbReference type="Pfam" id="PF05154">
    <property type="entry name" value="TM2"/>
    <property type="match status" value="1"/>
</dbReference>
<evidence type="ECO:0000313" key="12">
    <source>
        <dbReference type="Proteomes" id="UP000614601"/>
    </source>
</evidence>